<dbReference type="InterPro" id="IPR003736">
    <property type="entry name" value="PAAI_dom"/>
</dbReference>
<name>A0A0Q2LV16_MYCGO</name>
<protein>
    <recommendedName>
        <fullName evidence="3">Thioesterase domain-containing protein</fullName>
    </recommendedName>
</protein>
<evidence type="ECO:0000313" key="5">
    <source>
        <dbReference type="Proteomes" id="UP000051677"/>
    </source>
</evidence>
<dbReference type="NCBIfam" id="TIGR00369">
    <property type="entry name" value="unchar_dom_1"/>
    <property type="match status" value="1"/>
</dbReference>
<accession>A0A0Q2LV16</accession>
<sequence>MTRNFAQFLGFRYVPSQGPDAIVEALPAAEHCNERGSVHGGFLAALLDTSTGLAVHSALDDERAAPHFDLMIQYLRPAVAGTLLTCKARTTKAGRRVVASEAEVFQDGKLVARAVGSHAVV</sequence>
<dbReference type="AlphaFoldDB" id="A0A0Q2LV16"/>
<feature type="domain" description="Thioesterase" evidence="3">
    <location>
        <begin position="36"/>
        <end position="109"/>
    </location>
</feature>
<evidence type="ECO:0000256" key="1">
    <source>
        <dbReference type="ARBA" id="ARBA00008324"/>
    </source>
</evidence>
<dbReference type="Pfam" id="PF03061">
    <property type="entry name" value="4HBT"/>
    <property type="match status" value="1"/>
</dbReference>
<dbReference type="CDD" id="cd03443">
    <property type="entry name" value="PaaI_thioesterase"/>
    <property type="match status" value="1"/>
</dbReference>
<dbReference type="PANTHER" id="PTHR21660:SF1">
    <property type="entry name" value="ACYL-COENZYME A THIOESTERASE 13"/>
    <property type="match status" value="1"/>
</dbReference>
<dbReference type="PANTHER" id="PTHR21660">
    <property type="entry name" value="THIOESTERASE SUPERFAMILY MEMBER-RELATED"/>
    <property type="match status" value="1"/>
</dbReference>
<dbReference type="InterPro" id="IPR039298">
    <property type="entry name" value="ACOT13"/>
</dbReference>
<evidence type="ECO:0000313" key="4">
    <source>
        <dbReference type="EMBL" id="KQH79634.1"/>
    </source>
</evidence>
<organism evidence="4 5">
    <name type="scientific">Mycobacterium gordonae</name>
    <dbReference type="NCBI Taxonomy" id="1778"/>
    <lineage>
        <taxon>Bacteria</taxon>
        <taxon>Bacillati</taxon>
        <taxon>Actinomycetota</taxon>
        <taxon>Actinomycetes</taxon>
        <taxon>Mycobacteriales</taxon>
        <taxon>Mycobacteriaceae</taxon>
        <taxon>Mycobacterium</taxon>
    </lineage>
</organism>
<keyword evidence="2" id="KW-0378">Hydrolase</keyword>
<dbReference type="InterPro" id="IPR006683">
    <property type="entry name" value="Thioestr_dom"/>
</dbReference>
<dbReference type="STRING" id="1778.A9W97_13545"/>
<dbReference type="RefSeq" id="WP_055577440.1">
    <property type="nucleotide sequence ID" value="NZ_LKTM01000079.1"/>
</dbReference>
<dbReference type="InterPro" id="IPR029069">
    <property type="entry name" value="HotDog_dom_sf"/>
</dbReference>
<evidence type="ECO:0000256" key="2">
    <source>
        <dbReference type="ARBA" id="ARBA00022801"/>
    </source>
</evidence>
<gene>
    <name evidence="4" type="ORF">AO501_20830</name>
</gene>
<comment type="similarity">
    <text evidence="1">Belongs to the thioesterase PaaI family.</text>
</comment>
<dbReference type="EMBL" id="LKTM01000079">
    <property type="protein sequence ID" value="KQH79634.1"/>
    <property type="molecule type" value="Genomic_DNA"/>
</dbReference>
<comment type="caution">
    <text evidence="4">The sequence shown here is derived from an EMBL/GenBank/DDBJ whole genome shotgun (WGS) entry which is preliminary data.</text>
</comment>
<proteinExistence type="inferred from homology"/>
<evidence type="ECO:0000259" key="3">
    <source>
        <dbReference type="Pfam" id="PF03061"/>
    </source>
</evidence>
<reference evidence="4 5" key="1">
    <citation type="submission" date="2015-10" db="EMBL/GenBank/DDBJ databases">
        <title>Mycobacterium gordonae draft genome assembly.</title>
        <authorList>
            <person name="Ustinova V."/>
            <person name="Smirnova T."/>
            <person name="Blagodatskikh K."/>
            <person name="Varlamov D."/>
            <person name="Larionova E."/>
            <person name="Chernousova L."/>
        </authorList>
    </citation>
    <scope>NUCLEOTIDE SEQUENCE [LARGE SCALE GENOMIC DNA]</scope>
    <source>
        <strain evidence="4 5">CTRI 14-8773</strain>
    </source>
</reference>
<dbReference type="Gene3D" id="3.10.129.10">
    <property type="entry name" value="Hotdog Thioesterase"/>
    <property type="match status" value="1"/>
</dbReference>
<dbReference type="SUPFAM" id="SSF54637">
    <property type="entry name" value="Thioesterase/thiol ester dehydrase-isomerase"/>
    <property type="match status" value="1"/>
</dbReference>
<dbReference type="Proteomes" id="UP000051677">
    <property type="component" value="Unassembled WGS sequence"/>
</dbReference>
<dbReference type="GO" id="GO:0047617">
    <property type="term" value="F:fatty acyl-CoA hydrolase activity"/>
    <property type="evidence" value="ECO:0007669"/>
    <property type="project" value="InterPro"/>
</dbReference>